<dbReference type="EMBL" id="CAJVPP010000835">
    <property type="protein sequence ID" value="CAG8515990.1"/>
    <property type="molecule type" value="Genomic_DNA"/>
</dbReference>
<evidence type="ECO:0000313" key="2">
    <source>
        <dbReference type="EMBL" id="CAG8515990.1"/>
    </source>
</evidence>
<organism evidence="2 3">
    <name type="scientific">Funneliformis mosseae</name>
    <name type="common">Endomycorrhizal fungus</name>
    <name type="synonym">Glomus mosseae</name>
    <dbReference type="NCBI Taxonomy" id="27381"/>
    <lineage>
        <taxon>Eukaryota</taxon>
        <taxon>Fungi</taxon>
        <taxon>Fungi incertae sedis</taxon>
        <taxon>Mucoromycota</taxon>
        <taxon>Glomeromycotina</taxon>
        <taxon>Glomeromycetes</taxon>
        <taxon>Glomerales</taxon>
        <taxon>Glomeraceae</taxon>
        <taxon>Funneliformis</taxon>
    </lineage>
</organism>
<proteinExistence type="predicted"/>
<reference evidence="2" key="1">
    <citation type="submission" date="2021-06" db="EMBL/GenBank/DDBJ databases">
        <authorList>
            <person name="Kallberg Y."/>
            <person name="Tangrot J."/>
            <person name="Rosling A."/>
        </authorList>
    </citation>
    <scope>NUCLEOTIDE SEQUENCE</scope>
    <source>
        <strain evidence="2">87-6 pot B 2015</strain>
    </source>
</reference>
<feature type="compositionally biased region" description="Polar residues" evidence="1">
    <location>
        <begin position="26"/>
        <end position="39"/>
    </location>
</feature>
<gene>
    <name evidence="2" type="ORF">FMOSSE_LOCUS4784</name>
</gene>
<keyword evidence="3" id="KW-1185">Reference proteome</keyword>
<protein>
    <submittedName>
        <fullName evidence="2">7918_t:CDS:1</fullName>
    </submittedName>
</protein>
<sequence>MSIRQSTDTHFTMDNSKNNDNDKSQNEISQNRSINNTNTLERIARLTTQITNKPFENNLFNGTNFNNLNNNNNVESLILPSGCFETSSFPYNGFT</sequence>
<feature type="region of interest" description="Disordered" evidence="1">
    <location>
        <begin position="1"/>
        <end position="39"/>
    </location>
</feature>
<name>A0A9N9A3X7_FUNMO</name>
<feature type="compositionally biased region" description="Polar residues" evidence="1">
    <location>
        <begin position="1"/>
        <end position="13"/>
    </location>
</feature>
<comment type="caution">
    <text evidence="2">The sequence shown here is derived from an EMBL/GenBank/DDBJ whole genome shotgun (WGS) entry which is preliminary data.</text>
</comment>
<dbReference type="Proteomes" id="UP000789375">
    <property type="component" value="Unassembled WGS sequence"/>
</dbReference>
<dbReference type="AlphaFoldDB" id="A0A9N9A3X7"/>
<evidence type="ECO:0000313" key="3">
    <source>
        <dbReference type="Proteomes" id="UP000789375"/>
    </source>
</evidence>
<accession>A0A9N9A3X7</accession>
<evidence type="ECO:0000256" key="1">
    <source>
        <dbReference type="SAM" id="MobiDB-lite"/>
    </source>
</evidence>